<comment type="caution">
    <text evidence="3">The sequence shown here is derived from an EMBL/GenBank/DDBJ whole genome shotgun (WGS) entry which is preliminary data.</text>
</comment>
<evidence type="ECO:0000313" key="4">
    <source>
        <dbReference type="Proteomes" id="UP001260072"/>
    </source>
</evidence>
<gene>
    <name evidence="3" type="ORF">RH861_02530</name>
</gene>
<evidence type="ECO:0008006" key="5">
    <source>
        <dbReference type="Google" id="ProtNLM"/>
    </source>
</evidence>
<dbReference type="RefSeq" id="WP_310519612.1">
    <property type="nucleotide sequence ID" value="NZ_BAABBS010000004.1"/>
</dbReference>
<keyword evidence="4" id="KW-1185">Reference proteome</keyword>
<reference evidence="4" key="1">
    <citation type="submission" date="2023-07" db="EMBL/GenBank/DDBJ databases">
        <title>Description of three actinobacteria isolated from air of manufacturing shop in a pharmaceutical factory.</title>
        <authorList>
            <person name="Zhang D.-F."/>
        </authorList>
    </citation>
    <scope>NUCLEOTIDE SEQUENCE [LARGE SCALE GENOMIC DNA]</scope>
    <source>
        <strain evidence="4">CCTCC AB 2011122</strain>
    </source>
</reference>
<organism evidence="3 4">
    <name type="scientific">Agromyces indicus</name>
    <dbReference type="NCBI Taxonomy" id="758919"/>
    <lineage>
        <taxon>Bacteria</taxon>
        <taxon>Bacillati</taxon>
        <taxon>Actinomycetota</taxon>
        <taxon>Actinomycetes</taxon>
        <taxon>Micrococcales</taxon>
        <taxon>Microbacteriaceae</taxon>
        <taxon>Agromyces</taxon>
    </lineage>
</organism>
<dbReference type="EMBL" id="JAVKGS010000001">
    <property type="protein sequence ID" value="MDR5690933.1"/>
    <property type="molecule type" value="Genomic_DNA"/>
</dbReference>
<proteinExistence type="predicted"/>
<dbReference type="Proteomes" id="UP001260072">
    <property type="component" value="Unassembled WGS sequence"/>
</dbReference>
<feature type="transmembrane region" description="Helical" evidence="2">
    <location>
        <begin position="189"/>
        <end position="208"/>
    </location>
</feature>
<evidence type="ECO:0000256" key="2">
    <source>
        <dbReference type="SAM" id="Phobius"/>
    </source>
</evidence>
<feature type="transmembrane region" description="Helical" evidence="2">
    <location>
        <begin position="88"/>
        <end position="113"/>
    </location>
</feature>
<accession>A0ABU1FGR2</accession>
<keyword evidence="2" id="KW-0472">Membrane</keyword>
<feature type="transmembrane region" description="Helical" evidence="2">
    <location>
        <begin position="158"/>
        <end position="177"/>
    </location>
</feature>
<protein>
    <recommendedName>
        <fullName evidence="5">VIT family protein</fullName>
    </recommendedName>
</protein>
<name>A0ABU1FGR2_9MICO</name>
<feature type="region of interest" description="Disordered" evidence="1">
    <location>
        <begin position="1"/>
        <end position="23"/>
    </location>
</feature>
<sequence>MDERAGASDGVAAPPAGRPDAIDVDGAAVVGHPARHGRAHRLHRERSRRPREELAEALKERVYASFTGLAIVLVQLENVEHVGAARATATLFIGIVAITAAGFVADVVAHVAVHGGFPNRAEVGRMLRVSGTAIASAAGPLVVLALAAFGLFDLEPALRAASILYLVTLGLIGFVAVRRTRAEWWKQLVALGALVALGLAVVALQQLAHGH</sequence>
<keyword evidence="2" id="KW-0812">Transmembrane</keyword>
<evidence type="ECO:0000256" key="1">
    <source>
        <dbReference type="SAM" id="MobiDB-lite"/>
    </source>
</evidence>
<evidence type="ECO:0000313" key="3">
    <source>
        <dbReference type="EMBL" id="MDR5690933.1"/>
    </source>
</evidence>
<feature type="transmembrane region" description="Helical" evidence="2">
    <location>
        <begin position="133"/>
        <end position="152"/>
    </location>
</feature>
<keyword evidence="2" id="KW-1133">Transmembrane helix</keyword>